<evidence type="ECO:0000313" key="2">
    <source>
        <dbReference type="Proteomes" id="UP000287798"/>
    </source>
</evidence>
<evidence type="ECO:0000313" key="1">
    <source>
        <dbReference type="EMBL" id="RRQ22049.1"/>
    </source>
</evidence>
<dbReference type="AlphaFoldDB" id="A0A426QJV7"/>
<dbReference type="Proteomes" id="UP000287798">
    <property type="component" value="Unassembled WGS sequence"/>
</dbReference>
<keyword evidence="2" id="KW-1185">Reference proteome</keyword>
<reference evidence="1 2" key="1">
    <citation type="journal article" date="2010" name="Int. J. Syst. Evol. Microbiol.">
        <title>Thiohalobacter thiocyanaticus gen. nov., sp. nov., a moderately halophilic, sulfur-oxidizing gammaproteobacterium from hypersaline lakes, that utilizes thiocyanate.</title>
        <authorList>
            <person name="Sorokin D.Y."/>
            <person name="Kovaleva O.L."/>
            <person name="Tourova T.P."/>
            <person name="Muyzer G."/>
        </authorList>
    </citation>
    <scope>NUCLEOTIDE SEQUENCE [LARGE SCALE GENOMIC DNA]</scope>
    <source>
        <strain evidence="1 2">Hrh1</strain>
    </source>
</reference>
<dbReference type="RefSeq" id="WP_125181390.1">
    <property type="nucleotide sequence ID" value="NZ_QZMU01000001.1"/>
</dbReference>
<organism evidence="1 2">
    <name type="scientific">Thiohalobacter thiocyanaticus</name>
    <dbReference type="NCBI Taxonomy" id="585455"/>
    <lineage>
        <taxon>Bacteria</taxon>
        <taxon>Pseudomonadati</taxon>
        <taxon>Pseudomonadota</taxon>
        <taxon>Gammaproteobacteria</taxon>
        <taxon>Thiohalobacterales</taxon>
        <taxon>Thiohalobacteraceae</taxon>
        <taxon>Thiohalobacter</taxon>
    </lineage>
</organism>
<dbReference type="EMBL" id="QZMU01000001">
    <property type="protein sequence ID" value="RRQ22049.1"/>
    <property type="molecule type" value="Genomic_DNA"/>
</dbReference>
<protein>
    <submittedName>
        <fullName evidence="1">Uncharacterized protein</fullName>
    </submittedName>
</protein>
<name>A0A426QJV7_9GAMM</name>
<gene>
    <name evidence="1" type="ORF">D6C00_08855</name>
</gene>
<proteinExistence type="predicted"/>
<dbReference type="OrthoDB" id="5800930at2"/>
<accession>A0A426QJV7</accession>
<sequence>MEENDIEINPEKMHAPSYKLLVTTPMAAIMVSGKANSEWADLLESIGPIYDSAAEDTGGEVNEALSTLAFMLQGGDRLIRKYFDNEDLTFDRMMEISAAGADVWICKLSDGEIDKSDAIKLFKTIQAGLIEALGDLRNENEMIDQLIQIQDKAVEHISSLN</sequence>
<comment type="caution">
    <text evidence="1">The sequence shown here is derived from an EMBL/GenBank/DDBJ whole genome shotgun (WGS) entry which is preliminary data.</text>
</comment>